<dbReference type="InterPro" id="IPR043502">
    <property type="entry name" value="DNA/RNA_pol_sf"/>
</dbReference>
<proteinExistence type="predicted"/>
<evidence type="ECO:0000313" key="2">
    <source>
        <dbReference type="Proteomes" id="UP000233837"/>
    </source>
</evidence>
<protein>
    <submittedName>
        <fullName evidence="1">Putative mitochondrial protein</fullName>
    </submittedName>
</protein>
<dbReference type="Proteomes" id="UP000233837">
    <property type="component" value="Unassembled WGS sequence"/>
</dbReference>
<dbReference type="STRING" id="906689.A0A2I0VIE3"/>
<dbReference type="SUPFAM" id="SSF56672">
    <property type="entry name" value="DNA/RNA polymerases"/>
    <property type="match status" value="1"/>
</dbReference>
<sequence>MLEAGIIKLSVSPFSSPVLLVKKNDGSWRFCVDYRAINKKIVPDKFPILVIDELLDELME</sequence>
<keyword evidence="2" id="KW-1185">Reference proteome</keyword>
<gene>
    <name evidence="1" type="ORF">MA16_Dca025166</name>
</gene>
<dbReference type="AlphaFoldDB" id="A0A2I0VIE3"/>
<accession>A0A2I0VIE3</accession>
<dbReference type="EMBL" id="KZ503512">
    <property type="protein sequence ID" value="PKU63171.1"/>
    <property type="molecule type" value="Genomic_DNA"/>
</dbReference>
<evidence type="ECO:0000313" key="1">
    <source>
        <dbReference type="EMBL" id="PKU63171.1"/>
    </source>
</evidence>
<organism evidence="1 2">
    <name type="scientific">Dendrobium catenatum</name>
    <dbReference type="NCBI Taxonomy" id="906689"/>
    <lineage>
        <taxon>Eukaryota</taxon>
        <taxon>Viridiplantae</taxon>
        <taxon>Streptophyta</taxon>
        <taxon>Embryophyta</taxon>
        <taxon>Tracheophyta</taxon>
        <taxon>Spermatophyta</taxon>
        <taxon>Magnoliopsida</taxon>
        <taxon>Liliopsida</taxon>
        <taxon>Asparagales</taxon>
        <taxon>Orchidaceae</taxon>
        <taxon>Epidendroideae</taxon>
        <taxon>Malaxideae</taxon>
        <taxon>Dendrobiinae</taxon>
        <taxon>Dendrobium</taxon>
    </lineage>
</organism>
<dbReference type="InterPro" id="IPR053134">
    <property type="entry name" value="RNA-dir_DNA_polymerase"/>
</dbReference>
<reference evidence="1 2" key="1">
    <citation type="journal article" date="2016" name="Sci. Rep.">
        <title>The Dendrobium catenatum Lindl. genome sequence provides insights into polysaccharide synthase, floral development and adaptive evolution.</title>
        <authorList>
            <person name="Zhang G.Q."/>
            <person name="Xu Q."/>
            <person name="Bian C."/>
            <person name="Tsai W.C."/>
            <person name="Yeh C.M."/>
            <person name="Liu K.W."/>
            <person name="Yoshida K."/>
            <person name="Zhang L.S."/>
            <person name="Chang S.B."/>
            <person name="Chen F."/>
            <person name="Shi Y."/>
            <person name="Su Y.Y."/>
            <person name="Zhang Y.Q."/>
            <person name="Chen L.J."/>
            <person name="Yin Y."/>
            <person name="Lin M."/>
            <person name="Huang H."/>
            <person name="Deng H."/>
            <person name="Wang Z.W."/>
            <person name="Zhu S.L."/>
            <person name="Zhao X."/>
            <person name="Deng C."/>
            <person name="Niu S.C."/>
            <person name="Huang J."/>
            <person name="Wang M."/>
            <person name="Liu G.H."/>
            <person name="Yang H.J."/>
            <person name="Xiao X.J."/>
            <person name="Hsiao Y.Y."/>
            <person name="Wu W.L."/>
            <person name="Chen Y.Y."/>
            <person name="Mitsuda N."/>
            <person name="Ohme-Takagi M."/>
            <person name="Luo Y.B."/>
            <person name="Van de Peer Y."/>
            <person name="Liu Z.J."/>
        </authorList>
    </citation>
    <scope>NUCLEOTIDE SEQUENCE [LARGE SCALE GENOMIC DNA]</scope>
    <source>
        <tissue evidence="1">The whole plant</tissue>
    </source>
</reference>
<dbReference type="Gene3D" id="3.10.10.10">
    <property type="entry name" value="HIV Type 1 Reverse Transcriptase, subunit A, domain 1"/>
    <property type="match status" value="1"/>
</dbReference>
<name>A0A2I0VIE3_9ASPA</name>
<dbReference type="PANTHER" id="PTHR24559">
    <property type="entry name" value="TRANSPOSON TY3-I GAG-POL POLYPROTEIN"/>
    <property type="match status" value="1"/>
</dbReference>
<reference evidence="1 2" key="2">
    <citation type="journal article" date="2017" name="Nature">
        <title>The Apostasia genome and the evolution of orchids.</title>
        <authorList>
            <person name="Zhang G.Q."/>
            <person name="Liu K.W."/>
            <person name="Li Z."/>
            <person name="Lohaus R."/>
            <person name="Hsiao Y.Y."/>
            <person name="Niu S.C."/>
            <person name="Wang J.Y."/>
            <person name="Lin Y.C."/>
            <person name="Xu Q."/>
            <person name="Chen L.J."/>
            <person name="Yoshida K."/>
            <person name="Fujiwara S."/>
            <person name="Wang Z.W."/>
            <person name="Zhang Y.Q."/>
            <person name="Mitsuda N."/>
            <person name="Wang M."/>
            <person name="Liu G.H."/>
            <person name="Pecoraro L."/>
            <person name="Huang H.X."/>
            <person name="Xiao X.J."/>
            <person name="Lin M."/>
            <person name="Wu X.Y."/>
            <person name="Wu W.L."/>
            <person name="Chen Y.Y."/>
            <person name="Chang S.B."/>
            <person name="Sakamoto S."/>
            <person name="Ohme-Takagi M."/>
            <person name="Yagi M."/>
            <person name="Zeng S.J."/>
            <person name="Shen C.Y."/>
            <person name="Yeh C.M."/>
            <person name="Luo Y.B."/>
            <person name="Tsai W.C."/>
            <person name="Van de Peer Y."/>
            <person name="Liu Z.J."/>
        </authorList>
    </citation>
    <scope>NUCLEOTIDE SEQUENCE [LARGE SCALE GENOMIC DNA]</scope>
    <source>
        <tissue evidence="1">The whole plant</tissue>
    </source>
</reference>
<dbReference type="PANTHER" id="PTHR24559:SF450">
    <property type="entry name" value="RNA-DIRECTED DNA POLYMERASE HOMOLOG"/>
    <property type="match status" value="1"/>
</dbReference>